<feature type="transmembrane region" description="Helical" evidence="6">
    <location>
        <begin position="52"/>
        <end position="72"/>
    </location>
</feature>
<evidence type="ECO:0000256" key="2">
    <source>
        <dbReference type="ARBA" id="ARBA00022692"/>
    </source>
</evidence>
<feature type="transmembrane region" description="Helical" evidence="6">
    <location>
        <begin position="84"/>
        <end position="102"/>
    </location>
</feature>
<dbReference type="OrthoDB" id="9944568at2759"/>
<reference evidence="8" key="1">
    <citation type="submission" date="2021-02" db="EMBL/GenBank/DDBJ databases">
        <authorList>
            <person name="Nowell W R."/>
        </authorList>
    </citation>
    <scope>NUCLEOTIDE SEQUENCE</scope>
</reference>
<dbReference type="Pfam" id="PF01545">
    <property type="entry name" value="Cation_efflux"/>
    <property type="match status" value="1"/>
</dbReference>
<dbReference type="Gene3D" id="1.20.1510.10">
    <property type="entry name" value="Cation efflux protein transmembrane domain"/>
    <property type="match status" value="1"/>
</dbReference>
<evidence type="ECO:0000256" key="3">
    <source>
        <dbReference type="ARBA" id="ARBA00022906"/>
    </source>
</evidence>
<dbReference type="InterPro" id="IPR058533">
    <property type="entry name" value="Cation_efflux_TM"/>
</dbReference>
<evidence type="ECO:0000313" key="8">
    <source>
        <dbReference type="EMBL" id="CAF1310104.1"/>
    </source>
</evidence>
<evidence type="ECO:0000256" key="4">
    <source>
        <dbReference type="ARBA" id="ARBA00022989"/>
    </source>
</evidence>
<sequence length="124" mass="13564">MSSNIEGNDAINNDSIGNHKSASNDSTINQQLIDSHCHVQDEAFDHSARNRLVAVLFVCSIFLIIELIGGFLSNSTAVMTDAAHMAIDLGSFLISLTAMYLGTKRPTRKLSYAYARAGYFINYS</sequence>
<dbReference type="PANTHER" id="PTHR11562">
    <property type="entry name" value="CATION EFFLUX PROTEIN/ ZINC TRANSPORTER"/>
    <property type="match status" value="1"/>
</dbReference>
<evidence type="ECO:0000256" key="1">
    <source>
        <dbReference type="ARBA" id="ARBA00004141"/>
    </source>
</evidence>
<dbReference type="PANTHER" id="PTHR11562:SF17">
    <property type="entry name" value="RE54080P-RELATED"/>
    <property type="match status" value="1"/>
</dbReference>
<evidence type="ECO:0000313" key="9">
    <source>
        <dbReference type="Proteomes" id="UP000663852"/>
    </source>
</evidence>
<dbReference type="InterPro" id="IPR050681">
    <property type="entry name" value="CDF/SLC30A"/>
</dbReference>
<organism evidence="8 9">
    <name type="scientific">Adineta ricciae</name>
    <name type="common">Rotifer</name>
    <dbReference type="NCBI Taxonomy" id="249248"/>
    <lineage>
        <taxon>Eukaryota</taxon>
        <taxon>Metazoa</taxon>
        <taxon>Spiralia</taxon>
        <taxon>Gnathifera</taxon>
        <taxon>Rotifera</taxon>
        <taxon>Eurotatoria</taxon>
        <taxon>Bdelloidea</taxon>
        <taxon>Adinetida</taxon>
        <taxon>Adinetidae</taxon>
        <taxon>Adineta</taxon>
    </lineage>
</organism>
<proteinExistence type="predicted"/>
<dbReference type="SUPFAM" id="SSF161111">
    <property type="entry name" value="Cation efflux protein transmembrane domain-like"/>
    <property type="match status" value="1"/>
</dbReference>
<keyword evidence="5 6" id="KW-0472">Membrane</keyword>
<name>A0A815E4L7_ADIRI</name>
<accession>A0A815E4L7</accession>
<dbReference type="EMBL" id="CAJNOJ010000224">
    <property type="protein sequence ID" value="CAF1310104.1"/>
    <property type="molecule type" value="Genomic_DNA"/>
</dbReference>
<evidence type="ECO:0000259" key="7">
    <source>
        <dbReference type="Pfam" id="PF01545"/>
    </source>
</evidence>
<dbReference type="Proteomes" id="UP000663852">
    <property type="component" value="Unassembled WGS sequence"/>
</dbReference>
<dbReference type="InterPro" id="IPR027469">
    <property type="entry name" value="Cation_efflux_TMD_sf"/>
</dbReference>
<dbReference type="GO" id="GO:0005385">
    <property type="term" value="F:zinc ion transmembrane transporter activity"/>
    <property type="evidence" value="ECO:0007669"/>
    <property type="project" value="TreeGrafter"/>
</dbReference>
<keyword evidence="4 6" id="KW-1133">Transmembrane helix</keyword>
<gene>
    <name evidence="8" type="ORF">EDS130_LOCUS31092</name>
</gene>
<comment type="subcellular location">
    <subcellularLocation>
        <location evidence="1">Membrane</location>
        <topology evidence="1">Multi-pass membrane protein</topology>
    </subcellularLocation>
</comment>
<evidence type="ECO:0000256" key="5">
    <source>
        <dbReference type="ARBA" id="ARBA00023136"/>
    </source>
</evidence>
<dbReference type="GO" id="GO:0005886">
    <property type="term" value="C:plasma membrane"/>
    <property type="evidence" value="ECO:0007669"/>
    <property type="project" value="TreeGrafter"/>
</dbReference>
<keyword evidence="3" id="KW-0862">Zinc</keyword>
<keyword evidence="3" id="KW-0813">Transport</keyword>
<comment type="caution">
    <text evidence="8">The sequence shown here is derived from an EMBL/GenBank/DDBJ whole genome shotgun (WGS) entry which is preliminary data.</text>
</comment>
<feature type="domain" description="Cation efflux protein transmembrane" evidence="7">
    <location>
        <begin position="53"/>
        <end position="120"/>
    </location>
</feature>
<keyword evidence="2 6" id="KW-0812">Transmembrane</keyword>
<evidence type="ECO:0000256" key="6">
    <source>
        <dbReference type="SAM" id="Phobius"/>
    </source>
</evidence>
<keyword evidence="3" id="KW-0864">Zinc transport</keyword>
<protein>
    <recommendedName>
        <fullName evidence="7">Cation efflux protein transmembrane domain-containing protein</fullName>
    </recommendedName>
</protein>
<keyword evidence="3" id="KW-0406">Ion transport</keyword>
<dbReference type="AlphaFoldDB" id="A0A815E4L7"/>